<feature type="domain" description="SUN" evidence="6">
    <location>
        <begin position="123"/>
        <end position="304"/>
    </location>
</feature>
<comment type="subcellular location">
    <subcellularLocation>
        <location evidence="1">Membrane</location>
    </subcellularLocation>
</comment>
<evidence type="ECO:0000256" key="3">
    <source>
        <dbReference type="ARBA" id="ARBA00022989"/>
    </source>
</evidence>
<keyword evidence="2 5" id="KW-0812">Transmembrane</keyword>
<gene>
    <name evidence="7" type="ORF">HF086_000564</name>
</gene>
<dbReference type="Pfam" id="PF07738">
    <property type="entry name" value="Sad1_UNC"/>
    <property type="match status" value="1"/>
</dbReference>
<sequence>MDHGYRPEGYFGNVFRSFVCVSLSLLLGLHVYAYFWGPTQETLDGDFTDIKHFVMQLTRGLSEHERLQNEMERISSVLPAVAAAAGRAKEALVDPVLRLRNRQIGDAPDFDRQILPTQYVVIKCAQVVELADYALESAGARILDTGDTVEHMNYESPVGWALHVLTAWMCRECLGARAMIRPGVLPGECWAFKGSRGEATIRLLGTVRITGISIEHIPPHIAPTREISSAPRLIQVEGLEKRFDPYPHDYGSFEYDKDGKPIQYFEVKFPSPKGHHLVKIRILTNWGNPVHTCVYRVRVHGDLVNGPRTPIADDGDMRIENE</sequence>
<dbReference type="InterPro" id="IPR045119">
    <property type="entry name" value="SUN1-5"/>
</dbReference>
<comment type="caution">
    <text evidence="7">The sequence shown here is derived from an EMBL/GenBank/DDBJ whole genome shotgun (WGS) entry which is preliminary data.</text>
</comment>
<evidence type="ECO:0000313" key="8">
    <source>
        <dbReference type="Proteomes" id="UP000814243"/>
    </source>
</evidence>
<evidence type="ECO:0000313" key="7">
    <source>
        <dbReference type="EMBL" id="KAH9640620.1"/>
    </source>
</evidence>
<proteinExistence type="predicted"/>
<keyword evidence="4 5" id="KW-0472">Membrane</keyword>
<accession>A0A922MQ91</accession>
<evidence type="ECO:0000259" key="6">
    <source>
        <dbReference type="PROSITE" id="PS51469"/>
    </source>
</evidence>
<dbReference type="Gene3D" id="2.60.120.260">
    <property type="entry name" value="Galactose-binding domain-like"/>
    <property type="match status" value="1"/>
</dbReference>
<dbReference type="InterPro" id="IPR012919">
    <property type="entry name" value="SUN_dom"/>
</dbReference>
<feature type="transmembrane region" description="Helical" evidence="5">
    <location>
        <begin position="14"/>
        <end position="35"/>
    </location>
</feature>
<evidence type="ECO:0000256" key="4">
    <source>
        <dbReference type="ARBA" id="ARBA00023136"/>
    </source>
</evidence>
<evidence type="ECO:0000256" key="2">
    <source>
        <dbReference type="ARBA" id="ARBA00022692"/>
    </source>
</evidence>
<name>A0A922MQ91_SPOEX</name>
<dbReference type="GO" id="GO:0043495">
    <property type="term" value="F:protein-membrane adaptor activity"/>
    <property type="evidence" value="ECO:0007669"/>
    <property type="project" value="TreeGrafter"/>
</dbReference>
<keyword evidence="3 5" id="KW-1133">Transmembrane helix</keyword>
<dbReference type="AlphaFoldDB" id="A0A922MQ91"/>
<dbReference type="Proteomes" id="UP000814243">
    <property type="component" value="Unassembled WGS sequence"/>
</dbReference>
<dbReference type="EMBL" id="JACEFF010000278">
    <property type="protein sequence ID" value="KAH9640620.1"/>
    <property type="molecule type" value="Genomic_DNA"/>
</dbReference>
<evidence type="ECO:0000256" key="1">
    <source>
        <dbReference type="ARBA" id="ARBA00004370"/>
    </source>
</evidence>
<dbReference type="PANTHER" id="PTHR12911">
    <property type="entry name" value="SAD1/UNC-84-LIKE PROTEIN-RELATED"/>
    <property type="match status" value="1"/>
</dbReference>
<dbReference type="GO" id="GO:0034993">
    <property type="term" value="C:meiotic nuclear membrane microtubule tethering complex"/>
    <property type="evidence" value="ECO:0007669"/>
    <property type="project" value="TreeGrafter"/>
</dbReference>
<organism evidence="7 8">
    <name type="scientific">Spodoptera exigua</name>
    <name type="common">Beet armyworm</name>
    <name type="synonym">Noctua fulgens</name>
    <dbReference type="NCBI Taxonomy" id="7107"/>
    <lineage>
        <taxon>Eukaryota</taxon>
        <taxon>Metazoa</taxon>
        <taxon>Ecdysozoa</taxon>
        <taxon>Arthropoda</taxon>
        <taxon>Hexapoda</taxon>
        <taxon>Insecta</taxon>
        <taxon>Pterygota</taxon>
        <taxon>Neoptera</taxon>
        <taxon>Endopterygota</taxon>
        <taxon>Lepidoptera</taxon>
        <taxon>Glossata</taxon>
        <taxon>Ditrysia</taxon>
        <taxon>Noctuoidea</taxon>
        <taxon>Noctuidae</taxon>
        <taxon>Amphipyrinae</taxon>
        <taxon>Spodoptera</taxon>
    </lineage>
</organism>
<dbReference type="PROSITE" id="PS51469">
    <property type="entry name" value="SUN"/>
    <property type="match status" value="1"/>
</dbReference>
<reference evidence="7" key="1">
    <citation type="journal article" date="2021" name="G3 (Bethesda)">
        <title>Genome and transcriptome analysis of the beet armyworm Spodoptera exigua reveals targets for pest control. .</title>
        <authorList>
            <person name="Simon S."/>
            <person name="Breeschoten T."/>
            <person name="Jansen H.J."/>
            <person name="Dirks R.P."/>
            <person name="Schranz M.E."/>
            <person name="Ros V.I.D."/>
        </authorList>
    </citation>
    <scope>NUCLEOTIDE SEQUENCE</scope>
    <source>
        <strain evidence="7">TB_SE_WUR_2020</strain>
    </source>
</reference>
<dbReference type="PANTHER" id="PTHR12911:SF8">
    <property type="entry name" value="KLAROID PROTEIN-RELATED"/>
    <property type="match status" value="1"/>
</dbReference>
<evidence type="ECO:0000256" key="5">
    <source>
        <dbReference type="SAM" id="Phobius"/>
    </source>
</evidence>
<protein>
    <recommendedName>
        <fullName evidence="6">SUN domain-containing protein</fullName>
    </recommendedName>
</protein>